<name>K1TYH1_9ZZZZ</name>
<dbReference type="PANTHER" id="PTHR11851">
    <property type="entry name" value="METALLOPROTEASE"/>
    <property type="match status" value="1"/>
</dbReference>
<organism evidence="3">
    <name type="scientific">human gut metagenome</name>
    <dbReference type="NCBI Taxonomy" id="408170"/>
    <lineage>
        <taxon>unclassified sequences</taxon>
        <taxon>metagenomes</taxon>
        <taxon>organismal metagenomes</taxon>
    </lineage>
</organism>
<sequence length="282" mass="30877">FIRNGEKCDTPAGIAHYLEHKMFDTKDGNALQVLSQNGAEPNAFTSNAMTGYYFDCTEHFEENLRILLSFVSVPYFTDESVEKERGIIGQEIRMVEDSPDWQVYERLLACLYRSSPARVPIAGTVESIAGITAETLYDCHHAFYCPSNMALCVVGNVDPHAVIALAEEVLPRERGEEIARCYGEEEDGAAAQHETVTQMEVALPQFLVGFKCETNEGDLLRQSLIGEMASDVLLGDSSPLYQRLYDEGLINSSFGGGFDQLPGVAVLCAGGESGQPQQVSDA</sequence>
<evidence type="ECO:0000313" key="3">
    <source>
        <dbReference type="EMBL" id="EKC64346.1"/>
    </source>
</evidence>
<reference evidence="3" key="1">
    <citation type="journal article" date="2013" name="Environ. Microbiol.">
        <title>Microbiota from the distal guts of lean and obese adolescents exhibit partial functional redundancy besides clear differences in community structure.</title>
        <authorList>
            <person name="Ferrer M."/>
            <person name="Ruiz A."/>
            <person name="Lanza F."/>
            <person name="Haange S.B."/>
            <person name="Oberbach A."/>
            <person name="Till H."/>
            <person name="Bargiela R."/>
            <person name="Campoy C."/>
            <person name="Segura M.T."/>
            <person name="Richter M."/>
            <person name="von Bergen M."/>
            <person name="Seifert J."/>
            <person name="Suarez A."/>
        </authorList>
    </citation>
    <scope>NUCLEOTIDE SEQUENCE</scope>
</reference>
<comment type="caution">
    <text evidence="3">The sequence shown here is derived from an EMBL/GenBank/DDBJ whole genome shotgun (WGS) entry which is preliminary data.</text>
</comment>
<dbReference type="AlphaFoldDB" id="K1TYH1"/>
<dbReference type="InterPro" id="IPR050361">
    <property type="entry name" value="MPP/UQCRC_Complex"/>
</dbReference>
<gene>
    <name evidence="3" type="ORF">LEA_10869</name>
</gene>
<proteinExistence type="predicted"/>
<dbReference type="InterPro" id="IPR007863">
    <property type="entry name" value="Peptidase_M16_C"/>
</dbReference>
<dbReference type="EMBL" id="AJWY01007318">
    <property type="protein sequence ID" value="EKC64346.1"/>
    <property type="molecule type" value="Genomic_DNA"/>
</dbReference>
<dbReference type="NCBIfam" id="NF047421">
    <property type="entry name" value="YfmH_fam"/>
    <property type="match status" value="1"/>
</dbReference>
<protein>
    <submittedName>
        <fullName evidence="3">Peptidase M16 domain-containing protein</fullName>
    </submittedName>
</protein>
<dbReference type="InterPro" id="IPR011765">
    <property type="entry name" value="Pept_M16_N"/>
</dbReference>
<feature type="non-terminal residue" evidence="3">
    <location>
        <position position="282"/>
    </location>
</feature>
<dbReference type="PANTHER" id="PTHR11851:SF134">
    <property type="entry name" value="ZINC-DEPENDENT PROTEASE"/>
    <property type="match status" value="1"/>
</dbReference>
<dbReference type="Pfam" id="PF05193">
    <property type="entry name" value="Peptidase_M16_C"/>
    <property type="match status" value="1"/>
</dbReference>
<evidence type="ECO:0000259" key="2">
    <source>
        <dbReference type="Pfam" id="PF05193"/>
    </source>
</evidence>
<dbReference type="InterPro" id="IPR011249">
    <property type="entry name" value="Metalloenz_LuxS/M16"/>
</dbReference>
<feature type="domain" description="Peptidase M16 N-terminal" evidence="1">
    <location>
        <begin position="9"/>
        <end position="124"/>
    </location>
</feature>
<feature type="non-terminal residue" evidence="3">
    <location>
        <position position="1"/>
    </location>
</feature>
<evidence type="ECO:0000259" key="1">
    <source>
        <dbReference type="Pfam" id="PF00675"/>
    </source>
</evidence>
<dbReference type="Gene3D" id="3.30.830.10">
    <property type="entry name" value="Metalloenzyme, LuxS/M16 peptidase-like"/>
    <property type="match status" value="2"/>
</dbReference>
<accession>K1TYH1</accession>
<feature type="domain" description="Peptidase M16 C-terminal" evidence="2">
    <location>
        <begin position="131"/>
        <end position="280"/>
    </location>
</feature>
<dbReference type="GO" id="GO:0046872">
    <property type="term" value="F:metal ion binding"/>
    <property type="evidence" value="ECO:0007669"/>
    <property type="project" value="InterPro"/>
</dbReference>
<dbReference type="Pfam" id="PF00675">
    <property type="entry name" value="Peptidase_M16"/>
    <property type="match status" value="1"/>
</dbReference>
<dbReference type="SUPFAM" id="SSF63411">
    <property type="entry name" value="LuxS/MPP-like metallohydrolase"/>
    <property type="match status" value="1"/>
</dbReference>